<reference evidence="2" key="1">
    <citation type="submission" date="2022-11" db="UniProtKB">
        <authorList>
            <consortium name="WormBaseParasite"/>
        </authorList>
    </citation>
    <scope>IDENTIFICATION</scope>
</reference>
<evidence type="ECO:0000313" key="2">
    <source>
        <dbReference type="WBParaSite" id="nRc.2.0.1.t28438-RA"/>
    </source>
</evidence>
<dbReference type="AlphaFoldDB" id="A0A915JQR0"/>
<protein>
    <submittedName>
        <fullName evidence="2">Uncharacterized protein</fullName>
    </submittedName>
</protein>
<keyword evidence="1" id="KW-1185">Reference proteome</keyword>
<sequence>MGDLDLLFEFEGEDHEEEDDDVRRDFRPNYCCCANYNDGGYENFWNVQLNGLIICSEQFVHCLIFVISRQLNFEI</sequence>
<evidence type="ECO:0000313" key="1">
    <source>
        <dbReference type="Proteomes" id="UP000887565"/>
    </source>
</evidence>
<name>A0A915JQR0_ROMCU</name>
<accession>A0A915JQR0</accession>
<proteinExistence type="predicted"/>
<dbReference type="Proteomes" id="UP000887565">
    <property type="component" value="Unplaced"/>
</dbReference>
<dbReference type="WBParaSite" id="nRc.2.0.1.t28438-RA">
    <property type="protein sequence ID" value="nRc.2.0.1.t28438-RA"/>
    <property type="gene ID" value="nRc.2.0.1.g28438"/>
</dbReference>
<organism evidence="1 2">
    <name type="scientific">Romanomermis culicivorax</name>
    <name type="common">Nematode worm</name>
    <dbReference type="NCBI Taxonomy" id="13658"/>
    <lineage>
        <taxon>Eukaryota</taxon>
        <taxon>Metazoa</taxon>
        <taxon>Ecdysozoa</taxon>
        <taxon>Nematoda</taxon>
        <taxon>Enoplea</taxon>
        <taxon>Dorylaimia</taxon>
        <taxon>Mermithida</taxon>
        <taxon>Mermithoidea</taxon>
        <taxon>Mermithidae</taxon>
        <taxon>Romanomermis</taxon>
    </lineage>
</organism>